<keyword evidence="4" id="KW-0378">Hydrolase</keyword>
<accession>A0A510XG25</accession>
<dbReference type="GO" id="GO:0019363">
    <property type="term" value="P:pyridine nucleotide biosynthetic process"/>
    <property type="evidence" value="ECO:0007669"/>
    <property type="project" value="UniProtKB-KW"/>
</dbReference>
<feature type="domain" description="Isochorismatase-like" evidence="8">
    <location>
        <begin position="10"/>
        <end position="186"/>
    </location>
</feature>
<keyword evidence="2" id="KW-0662">Pyridine nucleotide biosynthesis</keyword>
<name>A0A510XG25_9GAMM</name>
<evidence type="ECO:0000256" key="7">
    <source>
        <dbReference type="ARBA" id="ARBA00043224"/>
    </source>
</evidence>
<dbReference type="Proteomes" id="UP000651738">
    <property type="component" value="Unassembled WGS sequence"/>
</dbReference>
<organism evidence="9 11">
    <name type="scientific">Bisbaumannia pacifica</name>
    <dbReference type="NCBI Taxonomy" id="77098"/>
    <lineage>
        <taxon>Bacteria</taxon>
        <taxon>Pseudomonadati</taxon>
        <taxon>Pseudomonadota</taxon>
        <taxon>Gammaproteobacteria</taxon>
        <taxon>Oceanospirillales</taxon>
        <taxon>Halomonadaceae</taxon>
        <taxon>Bisbaumannia</taxon>
    </lineage>
</organism>
<evidence type="ECO:0000256" key="5">
    <source>
        <dbReference type="ARBA" id="ARBA00037900"/>
    </source>
</evidence>
<keyword evidence="3" id="KW-0479">Metal-binding</keyword>
<dbReference type="SUPFAM" id="SSF52499">
    <property type="entry name" value="Isochorismatase-like hydrolases"/>
    <property type="match status" value="1"/>
</dbReference>
<dbReference type="InterPro" id="IPR000868">
    <property type="entry name" value="Isochorismatase-like_dom"/>
</dbReference>
<dbReference type="PANTHER" id="PTHR11080">
    <property type="entry name" value="PYRAZINAMIDASE/NICOTINAMIDASE"/>
    <property type="match status" value="1"/>
</dbReference>
<dbReference type="InterPro" id="IPR052347">
    <property type="entry name" value="Isochorismatase_Nicotinamidase"/>
</dbReference>
<dbReference type="OrthoDB" id="9791276at2"/>
<evidence type="ECO:0000313" key="10">
    <source>
        <dbReference type="EMBL" id="MBH8579454.1"/>
    </source>
</evidence>
<keyword evidence="11" id="KW-1185">Reference proteome</keyword>
<evidence type="ECO:0000256" key="4">
    <source>
        <dbReference type="ARBA" id="ARBA00022801"/>
    </source>
</evidence>
<evidence type="ECO:0000256" key="3">
    <source>
        <dbReference type="ARBA" id="ARBA00022723"/>
    </source>
</evidence>
<comment type="caution">
    <text evidence="9">The sequence shown here is derived from an EMBL/GenBank/DDBJ whole genome shotgun (WGS) entry which is preliminary data.</text>
</comment>
<evidence type="ECO:0000313" key="9">
    <source>
        <dbReference type="EMBL" id="GEK47610.1"/>
    </source>
</evidence>
<evidence type="ECO:0000256" key="6">
    <source>
        <dbReference type="ARBA" id="ARBA00039017"/>
    </source>
</evidence>
<dbReference type="Pfam" id="PF00857">
    <property type="entry name" value="Isochorismatase"/>
    <property type="match status" value="1"/>
</dbReference>
<sequence>MTRVTYGPDSALLVVDMQNDFCEGGALAVAGGRALVPTINAEISLAAAAGALVVASRDWHPVEHVSFREQGGPWPPHCVQDTVGAAFHPDLALPEETVRVSKACAFDADAYSAFDGTGLAGFLRRHGIRRVVVCGLALDVCVRATALDAVAAGFATLLLAEASAAVAPTGRQACLDELRQAGVEVLE</sequence>
<dbReference type="Gene3D" id="3.40.50.850">
    <property type="entry name" value="Isochorismatase-like"/>
    <property type="match status" value="1"/>
</dbReference>
<dbReference type="RefSeq" id="WP_146802948.1">
    <property type="nucleotide sequence ID" value="NZ_BJUK01000018.1"/>
</dbReference>
<dbReference type="AlphaFoldDB" id="A0A510XG25"/>
<dbReference type="EMBL" id="JAEDAF010000003">
    <property type="protein sequence ID" value="MBH8579454.1"/>
    <property type="molecule type" value="Genomic_DNA"/>
</dbReference>
<protein>
    <recommendedName>
        <fullName evidence="6">nicotinamidase</fullName>
        <ecNumber evidence="6">3.5.1.19</ecNumber>
    </recommendedName>
    <alternativeName>
        <fullName evidence="7">Nicotinamide deamidase</fullName>
    </alternativeName>
</protein>
<dbReference type="GO" id="GO:0046872">
    <property type="term" value="F:metal ion binding"/>
    <property type="evidence" value="ECO:0007669"/>
    <property type="project" value="UniProtKB-KW"/>
</dbReference>
<evidence type="ECO:0000256" key="1">
    <source>
        <dbReference type="ARBA" id="ARBA00006336"/>
    </source>
</evidence>
<evidence type="ECO:0000313" key="11">
    <source>
        <dbReference type="Proteomes" id="UP000321275"/>
    </source>
</evidence>
<dbReference type="PANTHER" id="PTHR11080:SF2">
    <property type="entry name" value="LD05707P"/>
    <property type="match status" value="1"/>
</dbReference>
<comment type="pathway">
    <text evidence="5">Cofactor biosynthesis; nicotinate biosynthesis; nicotinate from nicotinamide: step 1/1.</text>
</comment>
<evidence type="ECO:0000256" key="2">
    <source>
        <dbReference type="ARBA" id="ARBA00022642"/>
    </source>
</evidence>
<dbReference type="Proteomes" id="UP000321275">
    <property type="component" value="Unassembled WGS sequence"/>
</dbReference>
<proteinExistence type="inferred from homology"/>
<reference evidence="10 12" key="2">
    <citation type="submission" date="2020-12" db="EMBL/GenBank/DDBJ databases">
        <title>Draft genome sequence of Halomonas pacifica strain CARE-V15.</title>
        <authorList>
            <person name="Vignesh N."/>
            <person name="Thabitha A."/>
            <person name="Saravanan R."/>
            <person name="Manigandan V."/>
        </authorList>
    </citation>
    <scope>NUCLEOTIDE SEQUENCE [LARGE SCALE GENOMIC DNA]</scope>
    <source>
        <strain evidence="10 12">CARE-V15</strain>
    </source>
</reference>
<dbReference type="GO" id="GO:0008936">
    <property type="term" value="F:nicotinamidase activity"/>
    <property type="evidence" value="ECO:0007669"/>
    <property type="project" value="UniProtKB-EC"/>
</dbReference>
<evidence type="ECO:0000313" key="12">
    <source>
        <dbReference type="Proteomes" id="UP000651738"/>
    </source>
</evidence>
<evidence type="ECO:0000259" key="8">
    <source>
        <dbReference type="Pfam" id="PF00857"/>
    </source>
</evidence>
<dbReference type="InterPro" id="IPR036380">
    <property type="entry name" value="Isochorismatase-like_sf"/>
</dbReference>
<dbReference type="EMBL" id="BJUK01000018">
    <property type="protein sequence ID" value="GEK47610.1"/>
    <property type="molecule type" value="Genomic_DNA"/>
</dbReference>
<comment type="similarity">
    <text evidence="1">Belongs to the isochorismatase family.</text>
</comment>
<gene>
    <name evidence="9" type="ORF">HPA02_18930</name>
    <name evidence="10" type="ORF">I7V36_05025</name>
</gene>
<dbReference type="CDD" id="cd01011">
    <property type="entry name" value="nicotinamidase"/>
    <property type="match status" value="1"/>
</dbReference>
<dbReference type="EC" id="3.5.1.19" evidence="6"/>
<reference evidence="9 11" key="1">
    <citation type="submission" date="2019-07" db="EMBL/GenBank/DDBJ databases">
        <title>Whole genome shotgun sequence of Halomonas pacifica NBRC 102220.</title>
        <authorList>
            <person name="Hosoyama A."/>
            <person name="Uohara A."/>
            <person name="Ohji S."/>
            <person name="Ichikawa N."/>
        </authorList>
    </citation>
    <scope>NUCLEOTIDE SEQUENCE [LARGE SCALE GENOMIC DNA]</scope>
    <source>
        <strain evidence="9 11">NBRC 102220</strain>
    </source>
</reference>